<dbReference type="RefSeq" id="WP_143125245.1">
    <property type="nucleotide sequence ID" value="NZ_VJMG01000026.1"/>
</dbReference>
<keyword evidence="2" id="KW-0548">Nucleotidyltransferase</keyword>
<evidence type="ECO:0000313" key="4">
    <source>
        <dbReference type="EMBL" id="TRL38966.1"/>
    </source>
</evidence>
<dbReference type="Proteomes" id="UP000316801">
    <property type="component" value="Unassembled WGS sequence"/>
</dbReference>
<dbReference type="Gene3D" id="3.90.550.10">
    <property type="entry name" value="Spore Coat Polysaccharide Biosynthesis Protein SpsA, Chain A"/>
    <property type="match status" value="1"/>
</dbReference>
<dbReference type="InterPro" id="IPR050065">
    <property type="entry name" value="GlmU-like"/>
</dbReference>
<dbReference type="GO" id="GO:0016779">
    <property type="term" value="F:nucleotidyltransferase activity"/>
    <property type="evidence" value="ECO:0007669"/>
    <property type="project" value="UniProtKB-KW"/>
</dbReference>
<feature type="domain" description="Nucleotidyl transferase" evidence="3">
    <location>
        <begin position="6"/>
        <end position="111"/>
    </location>
</feature>
<dbReference type="CDD" id="cd06422">
    <property type="entry name" value="NTP_transferase_like_1"/>
    <property type="match status" value="1"/>
</dbReference>
<reference evidence="4 5" key="1">
    <citation type="submission" date="2019-07" db="EMBL/GenBank/DDBJ databases">
        <title>Ln-dependent methylotrophs.</title>
        <authorList>
            <person name="Tani A."/>
        </authorList>
    </citation>
    <scope>NUCLEOTIDE SEQUENCE [LARGE SCALE GENOMIC DNA]</scope>
    <source>
        <strain evidence="4 5">SM12</strain>
    </source>
</reference>
<dbReference type="AlphaFoldDB" id="A0A549TAR0"/>
<dbReference type="Pfam" id="PF00483">
    <property type="entry name" value="NTP_transferase"/>
    <property type="match status" value="1"/>
</dbReference>
<keyword evidence="5" id="KW-1185">Reference proteome</keyword>
<evidence type="ECO:0000313" key="5">
    <source>
        <dbReference type="Proteomes" id="UP000316801"/>
    </source>
</evidence>
<dbReference type="SUPFAM" id="SSF53448">
    <property type="entry name" value="Nucleotide-diphospho-sugar transferases"/>
    <property type="match status" value="1"/>
</dbReference>
<dbReference type="InterPro" id="IPR029044">
    <property type="entry name" value="Nucleotide-diphossugar_trans"/>
</dbReference>
<comment type="caution">
    <text evidence="4">The sequence shown here is derived from an EMBL/GenBank/DDBJ whole genome shotgun (WGS) entry which is preliminary data.</text>
</comment>
<organism evidence="4 5">
    <name type="scientific">Rhizobium straminoryzae</name>
    <dbReference type="NCBI Taxonomy" id="1387186"/>
    <lineage>
        <taxon>Bacteria</taxon>
        <taxon>Pseudomonadati</taxon>
        <taxon>Pseudomonadota</taxon>
        <taxon>Alphaproteobacteria</taxon>
        <taxon>Hyphomicrobiales</taxon>
        <taxon>Rhizobiaceae</taxon>
        <taxon>Rhizobium/Agrobacterium group</taxon>
        <taxon>Rhizobium</taxon>
    </lineage>
</organism>
<dbReference type="PANTHER" id="PTHR43584">
    <property type="entry name" value="NUCLEOTIDYL TRANSFERASE"/>
    <property type="match status" value="1"/>
</dbReference>
<evidence type="ECO:0000256" key="1">
    <source>
        <dbReference type="ARBA" id="ARBA00022679"/>
    </source>
</evidence>
<dbReference type="EMBL" id="VJMG01000026">
    <property type="protein sequence ID" value="TRL38966.1"/>
    <property type="molecule type" value="Genomic_DNA"/>
</dbReference>
<dbReference type="PANTHER" id="PTHR43584:SF8">
    <property type="entry name" value="N-ACETYLMURAMATE ALPHA-1-PHOSPHATE URIDYLYLTRANSFERASE"/>
    <property type="match status" value="1"/>
</dbReference>
<name>A0A549TAR0_9HYPH</name>
<dbReference type="InterPro" id="IPR005835">
    <property type="entry name" value="NTP_transferase_dom"/>
</dbReference>
<protein>
    <submittedName>
        <fullName evidence="4">Nucleotidyltransferase family protein</fullName>
    </submittedName>
</protein>
<accession>A0A549TAR0</accession>
<evidence type="ECO:0000256" key="2">
    <source>
        <dbReference type="ARBA" id="ARBA00022695"/>
    </source>
</evidence>
<proteinExistence type="predicted"/>
<sequence>MTLENAMVLAAGLGTRLRPITDHMPKPLVPVGGRPMLDYILDLLAEAGIRTLAINLHHHADQMEAYLAARQDFRIHISDEREQLMNNGGGLARGLKLLPPGPVLVMNADLFWVNEPAGEASNLRRLISFYDPARMDMAMLCTDLDRAIGHDGKRDFDMAADGRLARYREGDAHPVVYAGAFVMDTAFMDDAPDTAFNLNIYFDKAIARSRLFGTDLRGRWITVGSPEGLAEAEAFLAAQAARA</sequence>
<evidence type="ECO:0000259" key="3">
    <source>
        <dbReference type="Pfam" id="PF00483"/>
    </source>
</evidence>
<gene>
    <name evidence="4" type="ORF">FNA46_11000</name>
</gene>
<keyword evidence="1 4" id="KW-0808">Transferase</keyword>